<protein>
    <submittedName>
        <fullName evidence="2">Uncharacterized protein</fullName>
    </submittedName>
</protein>
<dbReference type="EMBL" id="JAGQLM010000089">
    <property type="protein sequence ID" value="MCA9375119.1"/>
    <property type="molecule type" value="Genomic_DNA"/>
</dbReference>
<dbReference type="Proteomes" id="UP000748332">
    <property type="component" value="Unassembled WGS sequence"/>
</dbReference>
<dbReference type="AlphaFoldDB" id="A0A955HZ57"/>
<reference evidence="2" key="2">
    <citation type="journal article" date="2021" name="Microbiome">
        <title>Successional dynamics and alternative stable states in a saline activated sludge microbial community over 9 years.</title>
        <authorList>
            <person name="Wang Y."/>
            <person name="Ye J."/>
            <person name="Ju F."/>
            <person name="Liu L."/>
            <person name="Boyd J.A."/>
            <person name="Deng Y."/>
            <person name="Parks D.H."/>
            <person name="Jiang X."/>
            <person name="Yin X."/>
            <person name="Woodcroft B.J."/>
            <person name="Tyson G.W."/>
            <person name="Hugenholtz P."/>
            <person name="Polz M.F."/>
            <person name="Zhang T."/>
        </authorList>
    </citation>
    <scope>NUCLEOTIDE SEQUENCE</scope>
    <source>
        <strain evidence="2">HKST-UBA16</strain>
    </source>
</reference>
<feature type="region of interest" description="Disordered" evidence="1">
    <location>
        <begin position="1"/>
        <end position="20"/>
    </location>
</feature>
<gene>
    <name evidence="2" type="ORF">KC622_02195</name>
</gene>
<evidence type="ECO:0000313" key="2">
    <source>
        <dbReference type="EMBL" id="MCA9375119.1"/>
    </source>
</evidence>
<name>A0A955HZ57_9BACT</name>
<evidence type="ECO:0000313" key="3">
    <source>
        <dbReference type="Proteomes" id="UP000748332"/>
    </source>
</evidence>
<feature type="non-terminal residue" evidence="2">
    <location>
        <position position="1"/>
    </location>
</feature>
<evidence type="ECO:0000256" key="1">
    <source>
        <dbReference type="SAM" id="MobiDB-lite"/>
    </source>
</evidence>
<organism evidence="2 3">
    <name type="scientific">Candidatus Dojkabacteria bacterium</name>
    <dbReference type="NCBI Taxonomy" id="2099670"/>
    <lineage>
        <taxon>Bacteria</taxon>
        <taxon>Candidatus Dojkabacteria</taxon>
    </lineage>
</organism>
<proteinExistence type="predicted"/>
<reference evidence="2" key="1">
    <citation type="submission" date="2020-04" db="EMBL/GenBank/DDBJ databases">
        <authorList>
            <person name="Zhang T."/>
        </authorList>
    </citation>
    <scope>NUCLEOTIDE SEQUENCE</scope>
    <source>
        <strain evidence="2">HKST-UBA16</strain>
    </source>
</reference>
<feature type="compositionally biased region" description="Acidic residues" evidence="1">
    <location>
        <begin position="1"/>
        <end position="13"/>
    </location>
</feature>
<accession>A0A955HZ57</accession>
<comment type="caution">
    <text evidence="2">The sequence shown here is derived from an EMBL/GenBank/DDBJ whole genome shotgun (WGS) entry which is preliminary data.</text>
</comment>
<sequence length="152" mass="16554">TDTDTDTDSDTDIITDTGAEPAKVTELDGTKSIDGATAEEGASVNGYEYEVVDGSLVFKWTVKGSEAKPYPSVTAGFDADNNLVVEFPDIVKDYVAKEADEMEMGGELLPKLAWESTDSSSMYTFKFGTEKTFTLKTEQDDDKSYLILSVEL</sequence>